<evidence type="ECO:0000256" key="4">
    <source>
        <dbReference type="ARBA" id="ARBA00023125"/>
    </source>
</evidence>
<proteinExistence type="inferred from homology"/>
<reference evidence="12 13" key="1">
    <citation type="submission" date="2024-11" db="EMBL/GenBank/DDBJ databases">
        <title>Chromosome-level genome assembly of Eucalyptus globulus Labill. provides insights into its genome evolution.</title>
        <authorList>
            <person name="Li X."/>
        </authorList>
    </citation>
    <scope>NUCLEOTIDE SEQUENCE [LARGE SCALE GENOMIC DNA]</scope>
    <source>
        <strain evidence="12">CL2024</strain>
        <tissue evidence="12">Fresh tender leaves</tissue>
    </source>
</reference>
<accession>A0ABD3KLR8</accession>
<evidence type="ECO:0000256" key="7">
    <source>
        <dbReference type="ARBA" id="ARBA00023242"/>
    </source>
</evidence>
<feature type="domain" description="Calmodulin binding protein central" evidence="10">
    <location>
        <begin position="282"/>
        <end position="346"/>
    </location>
</feature>
<dbReference type="EMBL" id="JBJKBG010000005">
    <property type="protein sequence ID" value="KAL3740298.1"/>
    <property type="molecule type" value="Genomic_DNA"/>
</dbReference>
<comment type="subcellular location">
    <subcellularLocation>
        <location evidence="1">Nucleus</location>
    </subcellularLocation>
</comment>
<dbReference type="PANTHER" id="PTHR31713">
    <property type="entry name" value="OS02G0177800 PROTEIN"/>
    <property type="match status" value="1"/>
</dbReference>
<dbReference type="InterPro" id="IPR046831">
    <property type="entry name" value="Calmodulin_bind_N"/>
</dbReference>
<feature type="region of interest" description="Disordered" evidence="8">
    <location>
        <begin position="1"/>
        <end position="32"/>
    </location>
</feature>
<dbReference type="InterPro" id="IPR046829">
    <property type="entry name" value="Calmod_bind_C"/>
</dbReference>
<dbReference type="Pfam" id="PF20451">
    <property type="entry name" value="Calmod_bind_M"/>
    <property type="match status" value="1"/>
</dbReference>
<evidence type="ECO:0000313" key="13">
    <source>
        <dbReference type="Proteomes" id="UP001634007"/>
    </source>
</evidence>
<feature type="compositionally biased region" description="Polar residues" evidence="8">
    <location>
        <begin position="1"/>
        <end position="16"/>
    </location>
</feature>
<evidence type="ECO:0000259" key="11">
    <source>
        <dbReference type="Pfam" id="PF20452"/>
    </source>
</evidence>
<evidence type="ECO:0000259" key="10">
    <source>
        <dbReference type="Pfam" id="PF20451"/>
    </source>
</evidence>
<evidence type="ECO:0000256" key="8">
    <source>
        <dbReference type="SAM" id="MobiDB-lite"/>
    </source>
</evidence>
<evidence type="ECO:0000259" key="9">
    <source>
        <dbReference type="Pfam" id="PF07887"/>
    </source>
</evidence>
<feature type="region of interest" description="Disordered" evidence="8">
    <location>
        <begin position="94"/>
        <end position="113"/>
    </location>
</feature>
<feature type="domain" description="Calmodulin binding protein C-terminal" evidence="11">
    <location>
        <begin position="352"/>
        <end position="410"/>
    </location>
</feature>
<comment type="caution">
    <text evidence="12">The sequence shown here is derived from an EMBL/GenBank/DDBJ whole genome shotgun (WGS) entry which is preliminary data.</text>
</comment>
<organism evidence="12 13">
    <name type="scientific">Eucalyptus globulus</name>
    <name type="common">Tasmanian blue gum</name>
    <dbReference type="NCBI Taxonomy" id="34317"/>
    <lineage>
        <taxon>Eukaryota</taxon>
        <taxon>Viridiplantae</taxon>
        <taxon>Streptophyta</taxon>
        <taxon>Embryophyta</taxon>
        <taxon>Tracheophyta</taxon>
        <taxon>Spermatophyta</taxon>
        <taxon>Magnoliopsida</taxon>
        <taxon>eudicotyledons</taxon>
        <taxon>Gunneridae</taxon>
        <taxon>Pentapetalae</taxon>
        <taxon>rosids</taxon>
        <taxon>malvids</taxon>
        <taxon>Myrtales</taxon>
        <taxon>Myrtaceae</taxon>
        <taxon>Myrtoideae</taxon>
        <taxon>Eucalypteae</taxon>
        <taxon>Eucalyptus</taxon>
    </lineage>
</organism>
<keyword evidence="13" id="KW-1185">Reference proteome</keyword>
<evidence type="ECO:0000256" key="5">
    <source>
        <dbReference type="ARBA" id="ARBA00023159"/>
    </source>
</evidence>
<comment type="similarity">
    <text evidence="2">Belongs to the plant ACBP60 protein family.</text>
</comment>
<dbReference type="InterPro" id="IPR046830">
    <property type="entry name" value="Calmod_bind_M"/>
</dbReference>
<protein>
    <recommendedName>
        <fullName evidence="14">Calmodulin-binding protein</fullName>
    </recommendedName>
</protein>
<evidence type="ECO:0000256" key="2">
    <source>
        <dbReference type="ARBA" id="ARBA00007214"/>
    </source>
</evidence>
<evidence type="ECO:0008006" key="14">
    <source>
        <dbReference type="Google" id="ProtNLM"/>
    </source>
</evidence>
<keyword evidence="6" id="KW-0804">Transcription</keyword>
<dbReference type="GO" id="GO:0003677">
    <property type="term" value="F:DNA binding"/>
    <property type="evidence" value="ECO:0007669"/>
    <property type="project" value="UniProtKB-KW"/>
</dbReference>
<dbReference type="Proteomes" id="UP001634007">
    <property type="component" value="Unassembled WGS sequence"/>
</dbReference>
<dbReference type="AlphaFoldDB" id="A0ABD3KLR8"/>
<evidence type="ECO:0000256" key="6">
    <source>
        <dbReference type="ARBA" id="ARBA00023163"/>
    </source>
</evidence>
<keyword evidence="5" id="KW-0010">Activator</keyword>
<keyword evidence="4" id="KW-0238">DNA-binding</keyword>
<feature type="region of interest" description="Disordered" evidence="8">
    <location>
        <begin position="553"/>
        <end position="582"/>
    </location>
</feature>
<evidence type="ECO:0000256" key="3">
    <source>
        <dbReference type="ARBA" id="ARBA00023015"/>
    </source>
</evidence>
<dbReference type="InterPro" id="IPR012416">
    <property type="entry name" value="CBP60"/>
</dbReference>
<evidence type="ECO:0000256" key="1">
    <source>
        <dbReference type="ARBA" id="ARBA00004123"/>
    </source>
</evidence>
<dbReference type="Pfam" id="PF07887">
    <property type="entry name" value="Calmodulin_bind"/>
    <property type="match status" value="1"/>
</dbReference>
<evidence type="ECO:0000313" key="12">
    <source>
        <dbReference type="EMBL" id="KAL3740298.1"/>
    </source>
</evidence>
<name>A0ABD3KLR8_EUCGL</name>
<sequence>MSPQKRGLPSTSSGQASLLRRPRTARTNQTWRRSGRNLVQRSWYMEQVVRRVVREELERAEKSRLAEYCQSCTGNGLEDLVRSLENTVQKLEKAVEPANNHSPHLRRANTKSMAKSDVRNLQLQLRTKLSLPIFTGKKLEGKGGDRISVVLIDANTGEVVTSDPESSIKLDVVVLEGDFKKDDGDNWAQKEFENYLVKQREGKRPLLAGNLQVTLKRGVGELGELLFTDNSSWNRSKKFRIGLKVASGYCGNTRIREAKTDAFTVKEHRGESYQKNYPPKSDDEVWRLEKIAKDGKCHEKLMKVGINKVEDFLLQLFTDSDKLREILGKSIIPKRWDSLVRHAKTCKISWILYLYYLDGMRKHGALFDAAGQLIGLIKDRVYVATHRLSAQEKEHGDTIVKKALGNKNNVMVFNGETFSPMQPGQGSASPWLGKVSLTSQICVAPGGLEASLANVDLTAEVFSPGHNGATALALPVQLKSTNSGTALKLSVDESVRPAKLQPISTDPLNVLISQGDNGIPTGRLPEQSHGNNFQYAMQTHTICSSSQMHHTVNENALPSEPPPSASISRLHSSSTLPPSEGNLVMGNYSEDIKYWLETLLSQSSPYDDKFWKTPVCYDGSVSGTSKCVNGWFKIKAVMQWGTFVRRIATIRGARIVQSNEPPIEV</sequence>
<gene>
    <name evidence="12" type="ORF">ACJRO7_021558</name>
</gene>
<feature type="compositionally biased region" description="Polar residues" evidence="8">
    <location>
        <begin position="565"/>
        <end position="577"/>
    </location>
</feature>
<keyword evidence="3" id="KW-0805">Transcription regulation</keyword>
<feature type="domain" description="Calmodulin binding protein-like N-terminal" evidence="9">
    <location>
        <begin position="121"/>
        <end position="268"/>
    </location>
</feature>
<dbReference type="Pfam" id="PF20452">
    <property type="entry name" value="Calmod_bind_C"/>
    <property type="match status" value="1"/>
</dbReference>
<keyword evidence="7" id="KW-0539">Nucleus</keyword>
<dbReference type="GO" id="GO:0005634">
    <property type="term" value="C:nucleus"/>
    <property type="evidence" value="ECO:0007669"/>
    <property type="project" value="UniProtKB-SubCell"/>
</dbReference>
<dbReference type="PANTHER" id="PTHR31713:SF100">
    <property type="entry name" value="CALMODULIN-BINDING PROTEIN 60 B"/>
    <property type="match status" value="1"/>
</dbReference>